<dbReference type="AlphaFoldDB" id="A0A9X1S1D6"/>
<comment type="similarity">
    <text evidence="1">Belongs to the HpcH/HpaI aldolase family.</text>
</comment>
<sequence length="264" mass="27988">MTDAHDPIGPSPSWHAWRDSAGLGLWSCLDSESAVASFTAAGFDYLAIDLQHGMLPPSAVHRIARVLRATPTTCVVRVAWNRPELVMQALDFGAELVVVPMVESAAEAAAAVHAASYPPDGARSWGPLWPDTARRPGDANAIVGCLAMVETRRGLDRVEEIAATPGLAGIYVGPNDLALGLGRGRATYSDDDVVHDALQSVANVCDRHGILAGLHCSSLEMARYWQPRGFQMLTIGTDTSLLSDAALALAARSRAEPAPVVRGY</sequence>
<accession>A0A9X1S1D6</accession>
<comment type="caution">
    <text evidence="5">The sequence shown here is derived from an EMBL/GenBank/DDBJ whole genome shotgun (WGS) entry which is preliminary data.</text>
</comment>
<reference evidence="5" key="1">
    <citation type="submission" date="2021-04" db="EMBL/GenBank/DDBJ databases">
        <title>Microbacterium tenobrionis sp. nov. and Microbacterium allomyrinae sp. nov., isolated from larvae of Tenobrio molitor and Allomyrina dichotoma, respectively.</title>
        <authorList>
            <person name="Lee S.D."/>
        </authorList>
    </citation>
    <scope>NUCLEOTIDE SEQUENCE</scope>
    <source>
        <strain evidence="5">BWT-G7</strain>
    </source>
</reference>
<evidence type="ECO:0000259" key="4">
    <source>
        <dbReference type="Pfam" id="PF03328"/>
    </source>
</evidence>
<gene>
    <name evidence="5" type="ORF">KEC57_05160</name>
</gene>
<dbReference type="EMBL" id="JAGTTN010000001">
    <property type="protein sequence ID" value="MCC2031571.1"/>
    <property type="molecule type" value="Genomic_DNA"/>
</dbReference>
<protein>
    <submittedName>
        <fullName evidence="5">Aldolase</fullName>
    </submittedName>
</protein>
<evidence type="ECO:0000256" key="1">
    <source>
        <dbReference type="ARBA" id="ARBA00005568"/>
    </source>
</evidence>
<dbReference type="InterPro" id="IPR040442">
    <property type="entry name" value="Pyrv_kinase-like_dom_sf"/>
</dbReference>
<keyword evidence="2" id="KW-0479">Metal-binding</keyword>
<dbReference type="InterPro" id="IPR015813">
    <property type="entry name" value="Pyrv/PenolPyrv_kinase-like_dom"/>
</dbReference>
<dbReference type="PANTHER" id="PTHR30502:SF0">
    <property type="entry name" value="PHOSPHOENOLPYRUVATE CARBOXYLASE FAMILY PROTEIN"/>
    <property type="match status" value="1"/>
</dbReference>
<dbReference type="GO" id="GO:0046872">
    <property type="term" value="F:metal ion binding"/>
    <property type="evidence" value="ECO:0007669"/>
    <property type="project" value="UniProtKB-KW"/>
</dbReference>
<dbReference type="InterPro" id="IPR050251">
    <property type="entry name" value="HpcH-HpaI_aldolase"/>
</dbReference>
<feature type="domain" description="HpcH/HpaI aldolase/citrate lyase" evidence="4">
    <location>
        <begin position="24"/>
        <end position="244"/>
    </location>
</feature>
<keyword evidence="6" id="KW-1185">Reference proteome</keyword>
<proteinExistence type="inferred from homology"/>
<keyword evidence="3" id="KW-0456">Lyase</keyword>
<dbReference type="SUPFAM" id="SSF51621">
    <property type="entry name" value="Phosphoenolpyruvate/pyruvate domain"/>
    <property type="match status" value="1"/>
</dbReference>
<evidence type="ECO:0000313" key="6">
    <source>
        <dbReference type="Proteomes" id="UP001139354"/>
    </source>
</evidence>
<dbReference type="Proteomes" id="UP001139354">
    <property type="component" value="Unassembled WGS sequence"/>
</dbReference>
<dbReference type="InterPro" id="IPR005000">
    <property type="entry name" value="Aldolase/citrate-lyase_domain"/>
</dbReference>
<organism evidence="5 6">
    <name type="scientific">Microbacterium allomyrinae</name>
    <dbReference type="NCBI Taxonomy" id="2830666"/>
    <lineage>
        <taxon>Bacteria</taxon>
        <taxon>Bacillati</taxon>
        <taxon>Actinomycetota</taxon>
        <taxon>Actinomycetes</taxon>
        <taxon>Micrococcales</taxon>
        <taxon>Microbacteriaceae</taxon>
        <taxon>Microbacterium</taxon>
    </lineage>
</organism>
<dbReference type="RefSeq" id="WP_229383449.1">
    <property type="nucleotide sequence ID" value="NZ_JAGTTN010000001.1"/>
</dbReference>
<dbReference type="Pfam" id="PF03328">
    <property type="entry name" value="HpcH_HpaI"/>
    <property type="match status" value="1"/>
</dbReference>
<dbReference type="GO" id="GO:0016832">
    <property type="term" value="F:aldehyde-lyase activity"/>
    <property type="evidence" value="ECO:0007669"/>
    <property type="project" value="TreeGrafter"/>
</dbReference>
<dbReference type="GO" id="GO:0005737">
    <property type="term" value="C:cytoplasm"/>
    <property type="evidence" value="ECO:0007669"/>
    <property type="project" value="TreeGrafter"/>
</dbReference>
<dbReference type="Gene3D" id="3.20.20.60">
    <property type="entry name" value="Phosphoenolpyruvate-binding domains"/>
    <property type="match status" value="1"/>
</dbReference>
<dbReference type="PANTHER" id="PTHR30502">
    <property type="entry name" value="2-KETO-3-DEOXY-L-RHAMNONATE ALDOLASE"/>
    <property type="match status" value="1"/>
</dbReference>
<evidence type="ECO:0000256" key="3">
    <source>
        <dbReference type="ARBA" id="ARBA00023239"/>
    </source>
</evidence>
<evidence type="ECO:0000313" key="5">
    <source>
        <dbReference type="EMBL" id="MCC2031571.1"/>
    </source>
</evidence>
<name>A0A9X1S1D6_9MICO</name>
<evidence type="ECO:0000256" key="2">
    <source>
        <dbReference type="ARBA" id="ARBA00022723"/>
    </source>
</evidence>